<evidence type="ECO:0000259" key="2">
    <source>
        <dbReference type="Pfam" id="PF20179"/>
    </source>
</evidence>
<feature type="signal peptide" evidence="1">
    <location>
        <begin position="1"/>
        <end position="17"/>
    </location>
</feature>
<dbReference type="PANTHER" id="PTHR47570:SF1">
    <property type="entry name" value="ZINC ION BINDING PROTEIN"/>
    <property type="match status" value="1"/>
</dbReference>
<protein>
    <submittedName>
        <fullName evidence="3">MSS51_C domain-containing protein</fullName>
    </submittedName>
</protein>
<sequence>LVIHVNAILTFSSLCNAVLYCSEHCRQEDMEGTFNPQHSHKLWCKFMKIFMEYNISLVDFPFQYAHRPGDGLKEWAGLIYDSCSFEQLEPDKLFQNPQDEEDALLRAYASPSDVVSLALHPQIGSTSSSSLRLVSVNLYDWTDFYTWLNLSFSSPLALLFHWPLTIYHILNRLLPAKGDWAIQQILDKKLLNIHLIGVETEVDLLPVFKELDYLISHAIDEIVITMIGSNISPCVNSKKYLLSRRMSATIWRGTYDQYVEGAQFSGAYGLPDLAIGFNVGFAAYPTWKRTLKMLKVSRFFNLAIFLVMNVPTYFTDSCPYSCLWDLEILRSVGLHPGVATPDPRSALDLLTLNPFRSPILIRPEGTRWSRFSNAFIFSTQVTPTAEDGLTTLLSSVKL</sequence>
<accession>A0A0R3VXV3</accession>
<dbReference type="STRING" id="60517.A0A0R3VXV3"/>
<organism evidence="3">
    <name type="scientific">Taenia asiatica</name>
    <name type="common">Asian tapeworm</name>
    <dbReference type="NCBI Taxonomy" id="60517"/>
    <lineage>
        <taxon>Eukaryota</taxon>
        <taxon>Metazoa</taxon>
        <taxon>Spiralia</taxon>
        <taxon>Lophotrochozoa</taxon>
        <taxon>Platyhelminthes</taxon>
        <taxon>Cestoda</taxon>
        <taxon>Eucestoda</taxon>
        <taxon>Cyclophyllidea</taxon>
        <taxon>Taeniidae</taxon>
        <taxon>Taenia</taxon>
    </lineage>
</organism>
<dbReference type="AlphaFoldDB" id="A0A0R3VXV3"/>
<reference evidence="3" key="1">
    <citation type="submission" date="2017-02" db="UniProtKB">
        <authorList>
            <consortium name="WormBaseParasite"/>
        </authorList>
    </citation>
    <scope>IDENTIFICATION</scope>
</reference>
<dbReference type="PANTHER" id="PTHR47570">
    <property type="entry name" value="ZINC ION BINDING PROTEIN"/>
    <property type="match status" value="1"/>
</dbReference>
<evidence type="ECO:0000313" key="3">
    <source>
        <dbReference type="WBParaSite" id="TASK_0000224701-mRNA-1"/>
    </source>
</evidence>
<feature type="chain" id="PRO_5006449795" evidence="1">
    <location>
        <begin position="18"/>
        <end position="398"/>
    </location>
</feature>
<dbReference type="WBParaSite" id="TASK_0000224701-mRNA-1">
    <property type="protein sequence ID" value="TASK_0000224701-mRNA-1"/>
    <property type="gene ID" value="TASK_0000224701"/>
</dbReference>
<dbReference type="Pfam" id="PF20179">
    <property type="entry name" value="MSS51_C"/>
    <property type="match status" value="1"/>
</dbReference>
<dbReference type="InterPro" id="IPR046824">
    <property type="entry name" value="Mss51-like_C"/>
</dbReference>
<evidence type="ECO:0000256" key="1">
    <source>
        <dbReference type="SAM" id="SignalP"/>
    </source>
</evidence>
<name>A0A0R3VXV3_TAEAS</name>
<proteinExistence type="predicted"/>
<feature type="domain" description="Mitochondrial splicing suppressor 51-like C-terminal" evidence="2">
    <location>
        <begin position="163"/>
        <end position="359"/>
    </location>
</feature>
<keyword evidence="1" id="KW-0732">Signal</keyword>